<protein>
    <recommendedName>
        <fullName evidence="1">DUF3615 domain-containing protein</fullName>
    </recommendedName>
</protein>
<evidence type="ECO:0000259" key="1">
    <source>
        <dbReference type="Pfam" id="PF12274"/>
    </source>
</evidence>
<keyword evidence="3" id="KW-1185">Reference proteome</keyword>
<gene>
    <name evidence="2" type="ORF">EJB05_46752</name>
</gene>
<comment type="caution">
    <text evidence="2">The sequence shown here is derived from an EMBL/GenBank/DDBJ whole genome shotgun (WGS) entry which is preliminary data.</text>
</comment>
<dbReference type="PANTHER" id="PTHR34710:SF10">
    <property type="entry name" value="EXPRESSED PROTEIN"/>
    <property type="match status" value="1"/>
</dbReference>
<accession>A0A5J9TPB4</accession>
<dbReference type="InterPro" id="IPR022059">
    <property type="entry name" value="DUF3615"/>
</dbReference>
<feature type="non-terminal residue" evidence="2">
    <location>
        <position position="1"/>
    </location>
</feature>
<name>A0A5J9TPB4_9POAL</name>
<proteinExistence type="predicted"/>
<reference evidence="2 3" key="1">
    <citation type="journal article" date="2019" name="Sci. Rep.">
        <title>A high-quality genome of Eragrostis curvula grass provides insights into Poaceae evolution and supports new strategies to enhance forage quality.</title>
        <authorList>
            <person name="Carballo J."/>
            <person name="Santos B.A.C.M."/>
            <person name="Zappacosta D."/>
            <person name="Garbus I."/>
            <person name="Selva J.P."/>
            <person name="Gallo C.A."/>
            <person name="Diaz A."/>
            <person name="Albertini E."/>
            <person name="Caccamo M."/>
            <person name="Echenique V."/>
        </authorList>
    </citation>
    <scope>NUCLEOTIDE SEQUENCE [LARGE SCALE GENOMIC DNA]</scope>
    <source>
        <strain evidence="3">cv. Victoria</strain>
        <tissue evidence="2">Leaf</tissue>
    </source>
</reference>
<dbReference type="EMBL" id="RWGY01000039">
    <property type="protein sequence ID" value="TVU13077.1"/>
    <property type="molecule type" value="Genomic_DNA"/>
</dbReference>
<dbReference type="AlphaFoldDB" id="A0A5J9TPB4"/>
<sequence length="268" mass="29408">FIIRPTPPYIQREENQIGGLGDETVGDENGDGIVGDGIGAVEATGATCCRTCPSSKSGQAPALPIPIAFPLVPGRGGSYMNPIIHHALDHYNARHPGGEFNIVRPMGDASIYFKGDLWWHLNFLARSRNSNKVKRFFAEVHYKSYLIDTPVVESCTIIEEQLDQYKTSCAFCSIHLGILHPMGFVCGNGVQKPIGPLLLYGKPSTRLRRLPGLLERLGLPDPGTRTTSAEPGMPPWMPSREEAIRAWDAIWASDEMAWAEVMRILPSG</sequence>
<dbReference type="Proteomes" id="UP000324897">
    <property type="component" value="Chromosome 3"/>
</dbReference>
<dbReference type="Pfam" id="PF12274">
    <property type="entry name" value="DUF3615"/>
    <property type="match status" value="1"/>
</dbReference>
<dbReference type="Gramene" id="TVU13077">
    <property type="protein sequence ID" value="TVU13077"/>
    <property type="gene ID" value="EJB05_46752"/>
</dbReference>
<evidence type="ECO:0000313" key="2">
    <source>
        <dbReference type="EMBL" id="TVU13077.1"/>
    </source>
</evidence>
<dbReference type="PANTHER" id="PTHR34710">
    <property type="entry name" value="OS03G0834100 PROTEIN"/>
    <property type="match status" value="1"/>
</dbReference>
<organism evidence="2 3">
    <name type="scientific">Eragrostis curvula</name>
    <name type="common">weeping love grass</name>
    <dbReference type="NCBI Taxonomy" id="38414"/>
    <lineage>
        <taxon>Eukaryota</taxon>
        <taxon>Viridiplantae</taxon>
        <taxon>Streptophyta</taxon>
        <taxon>Embryophyta</taxon>
        <taxon>Tracheophyta</taxon>
        <taxon>Spermatophyta</taxon>
        <taxon>Magnoliopsida</taxon>
        <taxon>Liliopsida</taxon>
        <taxon>Poales</taxon>
        <taxon>Poaceae</taxon>
        <taxon>PACMAD clade</taxon>
        <taxon>Chloridoideae</taxon>
        <taxon>Eragrostideae</taxon>
        <taxon>Eragrostidinae</taxon>
        <taxon>Eragrostis</taxon>
    </lineage>
</organism>
<dbReference type="OrthoDB" id="693786at2759"/>
<feature type="domain" description="DUF3615" evidence="1">
    <location>
        <begin position="86"/>
        <end position="181"/>
    </location>
</feature>
<evidence type="ECO:0000313" key="3">
    <source>
        <dbReference type="Proteomes" id="UP000324897"/>
    </source>
</evidence>